<dbReference type="Gene3D" id="1.25.10.10">
    <property type="entry name" value="Leucine-rich Repeat Variant"/>
    <property type="match status" value="1"/>
</dbReference>
<keyword evidence="3" id="KW-0963">Cytoplasm</keyword>
<protein>
    <submittedName>
        <fullName evidence="8">Importin subunit beta-2</fullName>
    </submittedName>
</protein>
<dbReference type="InterPro" id="IPR016024">
    <property type="entry name" value="ARM-type_fold"/>
</dbReference>
<evidence type="ECO:0000256" key="6">
    <source>
        <dbReference type="SAM" id="MobiDB-lite"/>
    </source>
</evidence>
<dbReference type="Pfam" id="PF13513">
    <property type="entry name" value="HEAT_EZ"/>
    <property type="match status" value="1"/>
</dbReference>
<evidence type="ECO:0000256" key="1">
    <source>
        <dbReference type="ARBA" id="ARBA00004496"/>
    </source>
</evidence>
<keyword evidence="5" id="KW-0653">Protein transport</keyword>
<evidence type="ECO:0000256" key="5">
    <source>
        <dbReference type="ARBA" id="ARBA00022927"/>
    </source>
</evidence>
<feature type="domain" description="Importin N-terminal" evidence="7">
    <location>
        <begin position="33"/>
        <end position="73"/>
    </location>
</feature>
<dbReference type="InterPro" id="IPR001494">
    <property type="entry name" value="Importin-beta_N"/>
</dbReference>
<evidence type="ECO:0000313" key="9">
    <source>
        <dbReference type="Proteomes" id="UP000422736"/>
    </source>
</evidence>
<evidence type="ECO:0000256" key="4">
    <source>
        <dbReference type="ARBA" id="ARBA00022737"/>
    </source>
</evidence>
<feature type="compositionally biased region" description="Acidic residues" evidence="6">
    <location>
        <begin position="326"/>
        <end position="337"/>
    </location>
</feature>
<name>A0ABX6ESK6_KLUMA</name>
<dbReference type="PANTHER" id="PTHR10527">
    <property type="entry name" value="IMPORTIN BETA"/>
    <property type="match status" value="1"/>
</dbReference>
<reference evidence="8 9" key="2">
    <citation type="submission" date="2019-11" db="EMBL/GenBank/DDBJ databases">
        <authorList>
            <person name="Lu H."/>
        </authorList>
    </citation>
    <scope>NUCLEOTIDE SEQUENCE [LARGE SCALE GENOMIC DNA]</scope>
    <source>
        <strain evidence="8 9">FIM1</strain>
    </source>
</reference>
<dbReference type="Proteomes" id="UP000422736">
    <property type="component" value="Chromosome 1"/>
</dbReference>
<accession>A0ABX6ESK6</accession>
<dbReference type="SUPFAM" id="SSF48371">
    <property type="entry name" value="ARM repeat"/>
    <property type="match status" value="1"/>
</dbReference>
<dbReference type="EMBL" id="CP015054">
    <property type="protein sequence ID" value="QGN14017.1"/>
    <property type="molecule type" value="Genomic_DNA"/>
</dbReference>
<sequence>MQWSPDNEGLSQLCLILQHAVSADHNERQQALDALETFKLQPQFANYLCYILLHLEEMDQLRGTAGILLKNCILGGNVVDLEYVKSEIVRGLCLDNNFIVKITGIVIAALYSTYYRQHREDPQGLITLGQLIELARDNNEGSMKALSKMMEDGAQFFQLEWANHQTPIGELISTFLYLMTEGKTPVVRAESINCLNNIIPLQCQELLVKLDDLLKNIFSLASTESSHLVRQNLCQCLTLILEFRPDKLMAHLPGIIQFMGHIIVNTNRDNDDEEKVALEACEFLLALVSNANVPDHLIQPYVKEFVPLLLNNMVYSNDEIIVLEASNEDDAESEDKDEDIKPVSAKIQKKNGENDEQNEDDDTDEDGEVDNEWSLRKCAASVLDLLTGLFPKEVIESALPLLREHLTSNSWFVREATTLALGAMAEGGMKYFDSQLPALIPFLVEQLKSPWFPVRRMTCWTLSRFSTWILDDHTEFLIPVIEPIMQTLLDKKKDVQEAAITAIATFIENCDSDIVSTILYEPLLNKFDECFKFYKKKNLIILYDAVSRLSEKCDLEEQALNKLLPHLLSKWSALDDNDKELWPLLECLSYVSTSLGTKFAPMAMEVYQRAFSILCRCVELEQKSQTDPTIVVPEKDFIITSLDLIDGLVQGLGYDSKALLFPNHDMTMFAVLLQTLQDHNHEVRQSAYALLGDISYFYEKQLFTEDLTKSFVEAIGNELIQNAENQEAVSTVNNAVWCLGLIAHKIDLGPHIIEISRIVLDLFCSTQLILQSSVMENLCITIASLAHFHPEVFTQLPFATETQWNKWCRLASELTDPEEKTVSYAGFIKIMNLVDFNTQGMPSDKTWELFFHGLQQDVDISIMSDDLYALAMRLPDHWNQLLLGSGMF</sequence>
<dbReference type="InterPro" id="IPR011989">
    <property type="entry name" value="ARM-like"/>
</dbReference>
<dbReference type="Pfam" id="PF03810">
    <property type="entry name" value="IBN_N"/>
    <property type="match status" value="1"/>
</dbReference>
<keyword evidence="2" id="KW-0813">Transport</keyword>
<feature type="compositionally biased region" description="Acidic residues" evidence="6">
    <location>
        <begin position="354"/>
        <end position="370"/>
    </location>
</feature>
<organism evidence="8 9">
    <name type="scientific">Kluyveromyces marxianus</name>
    <name type="common">Yeast</name>
    <name type="synonym">Candida kefyr</name>
    <dbReference type="NCBI Taxonomy" id="4911"/>
    <lineage>
        <taxon>Eukaryota</taxon>
        <taxon>Fungi</taxon>
        <taxon>Dikarya</taxon>
        <taxon>Ascomycota</taxon>
        <taxon>Saccharomycotina</taxon>
        <taxon>Saccharomycetes</taxon>
        <taxon>Saccharomycetales</taxon>
        <taxon>Saccharomycetaceae</taxon>
        <taxon>Kluyveromyces</taxon>
    </lineage>
</organism>
<comment type="subcellular location">
    <subcellularLocation>
        <location evidence="1">Cytoplasm</location>
    </subcellularLocation>
</comment>
<evidence type="ECO:0000256" key="3">
    <source>
        <dbReference type="ARBA" id="ARBA00022490"/>
    </source>
</evidence>
<dbReference type="InterPro" id="IPR040122">
    <property type="entry name" value="Importin_beta"/>
</dbReference>
<proteinExistence type="predicted"/>
<evidence type="ECO:0000259" key="7">
    <source>
        <dbReference type="Pfam" id="PF03810"/>
    </source>
</evidence>
<gene>
    <name evidence="8" type="primary">KAP104</name>
    <name evidence="8" type="ORF">FIM1_668</name>
</gene>
<evidence type="ECO:0000313" key="8">
    <source>
        <dbReference type="EMBL" id="QGN14017.1"/>
    </source>
</evidence>
<keyword evidence="9" id="KW-1185">Reference proteome</keyword>
<reference evidence="8 9" key="1">
    <citation type="submission" date="2016-03" db="EMBL/GenBank/DDBJ databases">
        <title>How can Kluyveromyces marxianus grow so fast - potential evolutionary course in Saccharomyces Complex revealed by comparative genomics.</title>
        <authorList>
            <person name="Mo W."/>
            <person name="Lu W."/>
            <person name="Yang X."/>
            <person name="Qi J."/>
            <person name="Lv H."/>
        </authorList>
    </citation>
    <scope>NUCLEOTIDE SEQUENCE [LARGE SCALE GENOMIC DNA]</scope>
    <source>
        <strain evidence="8 9">FIM1</strain>
    </source>
</reference>
<keyword evidence="4" id="KW-0677">Repeat</keyword>
<evidence type="ECO:0000256" key="2">
    <source>
        <dbReference type="ARBA" id="ARBA00022448"/>
    </source>
</evidence>
<feature type="region of interest" description="Disordered" evidence="6">
    <location>
        <begin position="326"/>
        <end position="370"/>
    </location>
</feature>